<dbReference type="EMBL" id="CP031146">
    <property type="protein sequence ID" value="AXM98255.1"/>
    <property type="molecule type" value="Genomic_DNA"/>
</dbReference>
<gene>
    <name evidence="1" type="ORF">DVB73_21930</name>
</gene>
<dbReference type="AlphaFoldDB" id="A0AAD0QZ52"/>
<dbReference type="Pfam" id="PF09619">
    <property type="entry name" value="YscW"/>
    <property type="match status" value="1"/>
</dbReference>
<dbReference type="RefSeq" id="WP_016392326.1">
    <property type="nucleotide sequence ID" value="NZ_BSOM01000020.1"/>
</dbReference>
<dbReference type="PANTHER" id="PTHR38013">
    <property type="entry name" value="GLYCOPROTEIN/POLYSACCHARIDE METABOLISM"/>
    <property type="match status" value="1"/>
</dbReference>
<dbReference type="InterPro" id="IPR053196">
    <property type="entry name" value="Lipoprotein_YbaY-like"/>
</dbReference>
<accession>A0AAD0QZ52</accession>
<proteinExistence type="predicted"/>
<evidence type="ECO:0000313" key="2">
    <source>
        <dbReference type="Proteomes" id="UP000256503"/>
    </source>
</evidence>
<dbReference type="PANTHER" id="PTHR38013:SF1">
    <property type="entry name" value="GLYCOPROTEIN_POLYSACCHARIDE METABOLISM"/>
    <property type="match status" value="1"/>
</dbReference>
<evidence type="ECO:0000313" key="1">
    <source>
        <dbReference type="EMBL" id="AXM98255.1"/>
    </source>
</evidence>
<name>A0AAD0QZ52_PSEDL</name>
<dbReference type="GeneID" id="49616083"/>
<organism evidence="1 2">
    <name type="scientific">Pseudomonas plecoglossicida</name>
    <dbReference type="NCBI Taxonomy" id="70775"/>
    <lineage>
        <taxon>Bacteria</taxon>
        <taxon>Pseudomonadati</taxon>
        <taxon>Pseudomonadota</taxon>
        <taxon>Gammaproteobacteria</taxon>
        <taxon>Pseudomonadales</taxon>
        <taxon>Pseudomonadaceae</taxon>
        <taxon>Pseudomonas</taxon>
    </lineage>
</organism>
<protein>
    <recommendedName>
        <fullName evidence="3">Lipoprotein</fullName>
    </recommendedName>
</protein>
<evidence type="ECO:0008006" key="3">
    <source>
        <dbReference type="Google" id="ProtNLM"/>
    </source>
</evidence>
<dbReference type="Proteomes" id="UP000256503">
    <property type="component" value="Chromosome"/>
</dbReference>
<sequence length="131" mass="14318">MSDASIQSLSIEIVASSDGTLPPSALVQVSLDDVSRADASAICNAQLRLRCGGTMPINLRLNYDSLQIDPRHTYAVAVRIEQDGQLRYINTRAHEVELDKVKGKVRVIVDKIDSMSDGIHGGTWIDTPTDR</sequence>
<dbReference type="InterPro" id="IPR039366">
    <property type="entry name" value="Pilotin"/>
</dbReference>
<reference evidence="1 2" key="1">
    <citation type="submission" date="2018-07" db="EMBL/GenBank/DDBJ databases">
        <title>Complete genome sequence of a Pseudomonas plecoglossicida strain pathogenic to the marine fish, Larimichthys crocea.</title>
        <authorList>
            <person name="Tao Z."/>
        </authorList>
    </citation>
    <scope>NUCLEOTIDE SEQUENCE [LARGE SCALE GENOMIC DNA]</scope>
    <source>
        <strain evidence="1 2">XSDHY-P</strain>
    </source>
</reference>